<sequence length="384" mass="42996">MAQSNESLQQELQEELTGNYVTSSVLCLVIYEYLITLNQEVAVGWRRKFSLASVLLITTRWIMVLGPILAATPSTQTWCTAQVSLFSALRVYALWQGSWMRYVYLVVVLMLGLVPIGTNIFKWTHTVLSFLNTPQVIECIDSTNISLKLGTESESALLKFTLLKIVYMCCAVLYFTRCSLIVADIIVLVLTWIKSFAHFKEMHRLNLRLSISAVLLPDGNILLALNIWDLLTYTNPSLGDAANYADIFVLYMPPLLVQRFMLNLRQLNHTASQSSSDPQHFSRFSVSFRVPSDLLGNIGEPLDHGQSERVEGDDNNNSCAVEESRNEIMENFEHQPCLSSAYHNESIELCDALALEPTGHASDDDVVRSSAYLHEMVAGPSTSA</sequence>
<dbReference type="InParanoid" id="K5WBH0"/>
<dbReference type="InterPro" id="IPR045340">
    <property type="entry name" value="DUF6533"/>
</dbReference>
<protein>
    <recommendedName>
        <fullName evidence="2">DUF6533 domain-containing protein</fullName>
    </recommendedName>
</protein>
<keyword evidence="1" id="KW-0812">Transmembrane</keyword>
<evidence type="ECO:0000313" key="4">
    <source>
        <dbReference type="Proteomes" id="UP000008370"/>
    </source>
</evidence>
<dbReference type="AlphaFoldDB" id="K5WBH0"/>
<feature type="transmembrane region" description="Helical" evidence="1">
    <location>
        <begin position="20"/>
        <end position="37"/>
    </location>
</feature>
<dbReference type="EMBL" id="JH930471">
    <property type="protein sequence ID" value="EKM56299.1"/>
    <property type="molecule type" value="Genomic_DNA"/>
</dbReference>
<keyword evidence="1" id="KW-1133">Transmembrane helix</keyword>
<evidence type="ECO:0000259" key="2">
    <source>
        <dbReference type="Pfam" id="PF20151"/>
    </source>
</evidence>
<feature type="transmembrane region" description="Helical" evidence="1">
    <location>
        <begin position="102"/>
        <end position="121"/>
    </location>
</feature>
<keyword evidence="1" id="KW-0472">Membrane</keyword>
<dbReference type="Pfam" id="PF20151">
    <property type="entry name" value="DUF6533"/>
    <property type="match status" value="1"/>
</dbReference>
<dbReference type="KEGG" id="pco:PHACADRAFT_207577"/>
<gene>
    <name evidence="3" type="ORF">PHACADRAFT_207577</name>
</gene>
<dbReference type="RefSeq" id="XP_007394153.1">
    <property type="nucleotide sequence ID" value="XM_007394091.1"/>
</dbReference>
<evidence type="ECO:0000313" key="3">
    <source>
        <dbReference type="EMBL" id="EKM56299.1"/>
    </source>
</evidence>
<dbReference type="OrthoDB" id="2745134at2759"/>
<feature type="transmembrane region" description="Helical" evidence="1">
    <location>
        <begin position="165"/>
        <end position="193"/>
    </location>
</feature>
<dbReference type="Proteomes" id="UP000008370">
    <property type="component" value="Unassembled WGS sequence"/>
</dbReference>
<reference evidence="3 4" key="1">
    <citation type="journal article" date="2012" name="BMC Genomics">
        <title>Comparative genomics of the white-rot fungi, Phanerochaete carnosa and P. chrysosporium, to elucidate the genetic basis of the distinct wood types they colonize.</title>
        <authorList>
            <person name="Suzuki H."/>
            <person name="MacDonald J."/>
            <person name="Syed K."/>
            <person name="Salamov A."/>
            <person name="Hori C."/>
            <person name="Aerts A."/>
            <person name="Henrissat B."/>
            <person name="Wiebenga A."/>
            <person name="vanKuyk P.A."/>
            <person name="Barry K."/>
            <person name="Lindquist E."/>
            <person name="LaButti K."/>
            <person name="Lapidus A."/>
            <person name="Lucas S."/>
            <person name="Coutinho P."/>
            <person name="Gong Y."/>
            <person name="Samejima M."/>
            <person name="Mahadevan R."/>
            <person name="Abou-Zaid M."/>
            <person name="de Vries R.P."/>
            <person name="Igarashi K."/>
            <person name="Yadav J.S."/>
            <person name="Grigoriev I.V."/>
            <person name="Master E.R."/>
        </authorList>
    </citation>
    <scope>NUCLEOTIDE SEQUENCE [LARGE SCALE GENOMIC DNA]</scope>
    <source>
        <strain evidence="3 4">HHB-10118-sp</strain>
    </source>
</reference>
<dbReference type="GeneID" id="18912633"/>
<evidence type="ECO:0000256" key="1">
    <source>
        <dbReference type="SAM" id="Phobius"/>
    </source>
</evidence>
<feature type="transmembrane region" description="Helical" evidence="1">
    <location>
        <begin position="49"/>
        <end position="69"/>
    </location>
</feature>
<accession>K5WBH0</accession>
<proteinExistence type="predicted"/>
<keyword evidence="4" id="KW-1185">Reference proteome</keyword>
<feature type="domain" description="DUF6533" evidence="2">
    <location>
        <begin position="20"/>
        <end position="65"/>
    </location>
</feature>
<name>K5WBH0_PHACS</name>
<organism evidence="3 4">
    <name type="scientific">Phanerochaete carnosa (strain HHB-10118-sp)</name>
    <name type="common">White-rot fungus</name>
    <name type="synonym">Peniophora carnosa</name>
    <dbReference type="NCBI Taxonomy" id="650164"/>
    <lineage>
        <taxon>Eukaryota</taxon>
        <taxon>Fungi</taxon>
        <taxon>Dikarya</taxon>
        <taxon>Basidiomycota</taxon>
        <taxon>Agaricomycotina</taxon>
        <taxon>Agaricomycetes</taxon>
        <taxon>Polyporales</taxon>
        <taxon>Phanerochaetaceae</taxon>
        <taxon>Phanerochaete</taxon>
    </lineage>
</organism>
<dbReference type="HOGENOM" id="CLU_053360_0_0_1"/>